<evidence type="ECO:0000256" key="1">
    <source>
        <dbReference type="SAM" id="MobiDB-lite"/>
    </source>
</evidence>
<accession>A0ABQ9IDA7</accession>
<feature type="compositionally biased region" description="Pro residues" evidence="1">
    <location>
        <begin position="1364"/>
        <end position="1414"/>
    </location>
</feature>
<feature type="region of interest" description="Disordered" evidence="1">
    <location>
        <begin position="1144"/>
        <end position="1164"/>
    </location>
</feature>
<reference evidence="2 3" key="1">
    <citation type="submission" date="2023-02" db="EMBL/GenBank/DDBJ databases">
        <title>LHISI_Scaffold_Assembly.</title>
        <authorList>
            <person name="Stuart O.P."/>
            <person name="Cleave R."/>
            <person name="Magrath M.J.L."/>
            <person name="Mikheyev A.S."/>
        </authorList>
    </citation>
    <scope>NUCLEOTIDE SEQUENCE [LARGE SCALE GENOMIC DNA]</scope>
    <source>
        <strain evidence="2">Daus_M_001</strain>
        <tissue evidence="2">Leg muscle</tissue>
    </source>
</reference>
<comment type="caution">
    <text evidence="2">The sequence shown here is derived from an EMBL/GenBank/DDBJ whole genome shotgun (WGS) entry which is preliminary data.</text>
</comment>
<keyword evidence="3" id="KW-1185">Reference proteome</keyword>
<protein>
    <submittedName>
        <fullName evidence="2">Uncharacterized protein</fullName>
    </submittedName>
</protein>
<evidence type="ECO:0000313" key="2">
    <source>
        <dbReference type="EMBL" id="KAJ8894601.1"/>
    </source>
</evidence>
<feature type="region of interest" description="Disordered" evidence="1">
    <location>
        <begin position="1358"/>
        <end position="1414"/>
    </location>
</feature>
<gene>
    <name evidence="2" type="ORF">PR048_007265</name>
</gene>
<name>A0ABQ9IDA7_9NEOP</name>
<proteinExistence type="predicted"/>
<dbReference type="EMBL" id="JARBHB010000002">
    <property type="protein sequence ID" value="KAJ8894601.1"/>
    <property type="molecule type" value="Genomic_DNA"/>
</dbReference>
<organism evidence="2 3">
    <name type="scientific">Dryococelus australis</name>
    <dbReference type="NCBI Taxonomy" id="614101"/>
    <lineage>
        <taxon>Eukaryota</taxon>
        <taxon>Metazoa</taxon>
        <taxon>Ecdysozoa</taxon>
        <taxon>Arthropoda</taxon>
        <taxon>Hexapoda</taxon>
        <taxon>Insecta</taxon>
        <taxon>Pterygota</taxon>
        <taxon>Neoptera</taxon>
        <taxon>Polyneoptera</taxon>
        <taxon>Phasmatodea</taxon>
        <taxon>Verophasmatodea</taxon>
        <taxon>Anareolatae</taxon>
        <taxon>Phasmatidae</taxon>
        <taxon>Eurycanthinae</taxon>
        <taxon>Dryococelus</taxon>
    </lineage>
</organism>
<sequence length="1454" mass="163090">MAREEEKVLSSALLIRVHLQATPQKSVEWDFNMGLIPGPLTHTHSAGVIKEVETIKEGEKFQEFHRGRTDAPETFLIPREELRTLPSWGGEYGAALEYKDGRNRISRENPVTSGIIQHRTVSGGLAKGLAPSFAYTRDDDAGMFPTRENMGVIRRESSEVRNGRGRGGVMVILLAFNTWTNRPGSILGGATPAIPHVGIVPDDATGRQVFSGVSHFPRPFIPGLLFTDLASRSTALKKVTILHFYTRILALRATHISSPTLFTLRSVIGEFSSRCVTAAPRKWGRGWWDEGATTICGYLQPLVATHDYFRLPMTTCDYLRQLATTSTTCDYLQLPTLPATTCDYLQQPATTRDYLRLLATTCNYRHYLRLLATTCDYLRQIRQLQLPAATRDYLRLLATTCDYPRLSATTCDYLRLLRELRLLATTCDYPRLSATTCDYLRLLRHLRLLATTCDYPRLSATTCDYLRLLRQLRLLATTCDYPRLSATTCDYLRLPESICDYLRLLATTCDYPRLSATTCDYLRLPETICNYLRLPATTSITSTTCNNLRLPETICDYLQQPATTRDYLRLLATTCDYPRLSATTCDYLRLPETICDYLRLPATTSTSSTTCNNLRLPETICDYLRLPATTSRTSTTCNNLRLPETICDYLRLPATTSTTSTTCNNLRLSETICDYLRLPATTSTTSTTCNNLRLPETICDYLRLPATTRDYLRLLATTCDYLRLPATTSTTSTTCNNLRLPETICDYLRLPATTRDYLRLLATTCNNLRLPETICDYLQQPAITRDYLRLLATTCDYFDNFDNLQQPATIRDYLRLLATTCDYFDNFDNLQQPATTRDYLRLLATTCDYPRLSATTCDYLRLRRQLRQLATTCGYPRLSATTCDYLRLPETICDYLRLLATTCDYPRLSATTCNNLRLPETICDYLRLPATTSTTSTTCNYLRLPETICDYFSSETDLLINFWCNRRTEGLPRRRHRGANPRHSCYKSATLPFSYRTGLRSSITHLKIARRRKLRVESALFVPVTRREREYGDFPKDCVFTISPQPRVGFQGHLHHDIRATGPAELSSPAMFTFLLFAVHSPRAITNSPREGGEACYSHGAAESVEVVVEEAGPSWAIQQQGALTVVLPHQGRQLQWTTRRRPGAQQCCHTPPPAHTTSPTKHTHTTGYKAAVTVNHCSAVKPRASIPASPAITTASIWREPICKGRSDPAATLSSLTPYKSACLLHEKVLAPVPRPPRSTGQENGVLQAAVPKGLPVAVTENRASCVWFWLDRRRRHTGDHDVTSSQRGNNSLSTGVPLQTFLHAPVAPATLGKPAVVHARNFTSRESCQIHLPVLPTTAQLLEHVARRQRVDFKRAHAQTLHPPPPLSITPPFSPRTQPSPPHRPSTPPPNHDITPHPPSPPPKIPETPHPPSSTLNILTCYMYSGLVVVEVGDTVTTPTTSFRAGGLAREI</sequence>
<dbReference type="Proteomes" id="UP001159363">
    <property type="component" value="Chromosome 2"/>
</dbReference>
<evidence type="ECO:0000313" key="3">
    <source>
        <dbReference type="Proteomes" id="UP001159363"/>
    </source>
</evidence>